<reference evidence="1 2" key="3">
    <citation type="submission" date="2023-06" db="EMBL/GenBank/DDBJ databases">
        <authorList>
            <person name="Zeman M."/>
            <person name="Kubasova T."/>
            <person name="Jahodarova E."/>
            <person name="Nykrynova M."/>
            <person name="Rychlik I."/>
        </authorList>
    </citation>
    <scope>NUCLEOTIDE SEQUENCE [LARGE SCALE GENOMIC DNA]</scope>
    <source>
        <strain evidence="1 2">ET340</strain>
    </source>
</reference>
<dbReference type="RefSeq" id="WP_289598794.1">
    <property type="nucleotide sequence ID" value="NZ_JAUDCL010000002.1"/>
</dbReference>
<gene>
    <name evidence="1" type="ORF">QUW08_01675</name>
</gene>
<reference evidence="2" key="2">
    <citation type="submission" date="2023-06" db="EMBL/GenBank/DDBJ databases">
        <title>Identification and characterization of horizontal gene transfer across gut microbiota members of farm animals based on homology search.</title>
        <authorList>
            <person name="Zeman M."/>
            <person name="Kubasova T."/>
            <person name="Jahodarova E."/>
            <person name="Nykrynova M."/>
            <person name="Rychlik I."/>
        </authorList>
    </citation>
    <scope>NUCLEOTIDE SEQUENCE [LARGE SCALE GENOMIC DNA]</scope>
    <source>
        <strain evidence="2">ET340</strain>
    </source>
</reference>
<protein>
    <submittedName>
        <fullName evidence="1">Uncharacterized protein</fullName>
    </submittedName>
</protein>
<name>A0ABT7UMA2_9FIRM</name>
<accession>A0ABT7UMA2</accession>
<evidence type="ECO:0000313" key="2">
    <source>
        <dbReference type="Proteomes" id="UP001529380"/>
    </source>
</evidence>
<dbReference type="EMBL" id="JAUDCL010000002">
    <property type="protein sequence ID" value="MDM8200011.1"/>
    <property type="molecule type" value="Genomic_DNA"/>
</dbReference>
<dbReference type="Proteomes" id="UP001529380">
    <property type="component" value="Unassembled WGS sequence"/>
</dbReference>
<evidence type="ECO:0000313" key="1">
    <source>
        <dbReference type="EMBL" id="MDM8200011.1"/>
    </source>
</evidence>
<sequence length="73" mass="8644">MRSMPKSLCPMRHFHVTDLKNGNDSFDPSMRRMQHLKVTKPEEQYKIPNKISKKIYTHKEAPRPRGRGAMCEF</sequence>
<organism evidence="1 2">
    <name type="scientific">Allofournierella massiliensis</name>
    <dbReference type="NCBI Taxonomy" id="1650663"/>
    <lineage>
        <taxon>Bacteria</taxon>
        <taxon>Bacillati</taxon>
        <taxon>Bacillota</taxon>
        <taxon>Clostridia</taxon>
        <taxon>Eubacteriales</taxon>
        <taxon>Oscillospiraceae</taxon>
        <taxon>Allofournierella</taxon>
    </lineage>
</organism>
<keyword evidence="2" id="KW-1185">Reference proteome</keyword>
<proteinExistence type="predicted"/>
<comment type="caution">
    <text evidence="1">The sequence shown here is derived from an EMBL/GenBank/DDBJ whole genome shotgun (WGS) entry which is preliminary data.</text>
</comment>
<reference evidence="1 2" key="1">
    <citation type="submission" date="2023-06" db="EMBL/GenBank/DDBJ databases">
        <title>Identification and characterization of horizontal gene transfer across gut microbiota members of farm animals based on homology search.</title>
        <authorList>
            <person name="Schwarzerova J."/>
            <person name="Nykrynova M."/>
            <person name="Jureckova K."/>
            <person name="Cejkova D."/>
            <person name="Rychlik I."/>
        </authorList>
    </citation>
    <scope>NUCLEOTIDE SEQUENCE [LARGE SCALE GENOMIC DNA]</scope>
    <source>
        <strain evidence="1 2">ET340</strain>
    </source>
</reference>